<evidence type="ECO:0000313" key="1">
    <source>
        <dbReference type="EMBL" id="RXW18560.1"/>
    </source>
</evidence>
<evidence type="ECO:0000313" key="2">
    <source>
        <dbReference type="Proteomes" id="UP000290288"/>
    </source>
</evidence>
<sequence length="282" mass="32143">MVPRAHRVTVTEHYALLHQFRTEDEPNRVVIWNFSSGQFVFWSLLETKLARRSVSVTPVSAVSISDPSFQLVIAGDCLLGFTSEGILAWDLRDFKAERSTNALVAKEVQPDFAIDYHDYNQRECAPYLFALNSLPISPLDTDSEFCYEVIAKTDDSSRDYAVNRYILSPRAADELDITYLSQRIISLPGPFHETENPVHTLFETYPSFSTALYHPDKYFKLLISPVVARCDSEWHHISLKAPMHEVTTGYSVCPLTGRMIYICDGPHEDNFRKIHLVDFSGN</sequence>
<comment type="caution">
    <text evidence="1">The sequence shown here is derived from an EMBL/GenBank/DDBJ whole genome shotgun (WGS) entry which is preliminary data.</text>
</comment>
<accession>A0A4Q2DFH9</accession>
<dbReference type="Proteomes" id="UP000290288">
    <property type="component" value="Unassembled WGS sequence"/>
</dbReference>
<name>A0A4Q2DFH9_9AGAR</name>
<organism evidence="1 2">
    <name type="scientific">Candolleomyces aberdarensis</name>
    <dbReference type="NCBI Taxonomy" id="2316362"/>
    <lineage>
        <taxon>Eukaryota</taxon>
        <taxon>Fungi</taxon>
        <taxon>Dikarya</taxon>
        <taxon>Basidiomycota</taxon>
        <taxon>Agaricomycotina</taxon>
        <taxon>Agaricomycetes</taxon>
        <taxon>Agaricomycetidae</taxon>
        <taxon>Agaricales</taxon>
        <taxon>Agaricineae</taxon>
        <taxon>Psathyrellaceae</taxon>
        <taxon>Candolleomyces</taxon>
    </lineage>
</organism>
<keyword evidence="2" id="KW-1185">Reference proteome</keyword>
<reference evidence="1 2" key="1">
    <citation type="submission" date="2019-01" db="EMBL/GenBank/DDBJ databases">
        <title>Draft genome sequence of Psathyrella aberdarensis IHI B618.</title>
        <authorList>
            <person name="Buettner E."/>
            <person name="Kellner H."/>
        </authorList>
    </citation>
    <scope>NUCLEOTIDE SEQUENCE [LARGE SCALE GENOMIC DNA]</scope>
    <source>
        <strain evidence="1 2">IHI B618</strain>
    </source>
</reference>
<gene>
    <name evidence="1" type="ORF">EST38_g7297</name>
</gene>
<protein>
    <submittedName>
        <fullName evidence="1">Uncharacterized protein</fullName>
    </submittedName>
</protein>
<dbReference type="AlphaFoldDB" id="A0A4Q2DFH9"/>
<dbReference type="OrthoDB" id="3145038at2759"/>
<dbReference type="EMBL" id="SDEE01000258">
    <property type="protein sequence ID" value="RXW18560.1"/>
    <property type="molecule type" value="Genomic_DNA"/>
</dbReference>
<proteinExistence type="predicted"/>